<evidence type="ECO:0000256" key="1">
    <source>
        <dbReference type="ARBA" id="ARBA00022737"/>
    </source>
</evidence>
<sequence>MSKLTPAKKKIMVALSPKLFAFGGGTKPVSQLLFNKYDTDQSGLISVAELRFLCYDMGYFLSDAQLDWARTLIDKDGSGEISYAEFSAWWQNPLRFDHLLLSDEQLSKLRRITDLFRSFDRKNRGELDKKEFEELFKELIKEKLMEENQANQFDEIDRSHDGNINFNELIAWFYDQGVLQKMGVLPEKKDD</sequence>
<dbReference type="PANTHER" id="PTHR23050">
    <property type="entry name" value="CALCIUM BINDING PROTEIN"/>
    <property type="match status" value="1"/>
</dbReference>
<dbReference type="SMART" id="SM00054">
    <property type="entry name" value="EFh"/>
    <property type="match status" value="4"/>
</dbReference>
<dbReference type="GO" id="GO:0005509">
    <property type="term" value="F:calcium ion binding"/>
    <property type="evidence" value="ECO:0007669"/>
    <property type="project" value="InterPro"/>
</dbReference>
<keyword evidence="2" id="KW-0106">Calcium</keyword>
<dbReference type="InterPro" id="IPR011992">
    <property type="entry name" value="EF-hand-dom_pair"/>
</dbReference>
<reference evidence="4" key="1">
    <citation type="submission" date="2021-02" db="EMBL/GenBank/DDBJ databases">
        <authorList>
            <person name="Nowell W R."/>
        </authorList>
    </citation>
    <scope>NUCLEOTIDE SEQUENCE</scope>
</reference>
<dbReference type="PROSITE" id="PS00018">
    <property type="entry name" value="EF_HAND_1"/>
    <property type="match status" value="3"/>
</dbReference>
<dbReference type="InterPro" id="IPR050145">
    <property type="entry name" value="Centrin_CML-like"/>
</dbReference>
<feature type="domain" description="EF-hand" evidence="3">
    <location>
        <begin position="107"/>
        <end position="142"/>
    </location>
</feature>
<dbReference type="PROSITE" id="PS50222">
    <property type="entry name" value="EF_HAND_2"/>
    <property type="match status" value="4"/>
</dbReference>
<dbReference type="EMBL" id="CAJNOR010000820">
    <property type="protein sequence ID" value="CAF1014703.1"/>
    <property type="molecule type" value="Genomic_DNA"/>
</dbReference>
<dbReference type="AlphaFoldDB" id="A0A814HW19"/>
<dbReference type="Proteomes" id="UP000663828">
    <property type="component" value="Unassembled WGS sequence"/>
</dbReference>
<protein>
    <recommendedName>
        <fullName evidence="3">EF-hand domain-containing protein</fullName>
    </recommendedName>
</protein>
<accession>A0A814HW19</accession>
<proteinExistence type="predicted"/>
<feature type="domain" description="EF-hand" evidence="3">
    <location>
        <begin position="61"/>
        <end position="96"/>
    </location>
</feature>
<evidence type="ECO:0000259" key="3">
    <source>
        <dbReference type="PROSITE" id="PS50222"/>
    </source>
</evidence>
<feature type="domain" description="EF-hand" evidence="3">
    <location>
        <begin position="144"/>
        <end position="179"/>
    </location>
</feature>
<dbReference type="SUPFAM" id="SSF47473">
    <property type="entry name" value="EF-hand"/>
    <property type="match status" value="1"/>
</dbReference>
<dbReference type="CDD" id="cd00051">
    <property type="entry name" value="EFh"/>
    <property type="match status" value="2"/>
</dbReference>
<evidence type="ECO:0000313" key="4">
    <source>
        <dbReference type="EMBL" id="CAF1014703.1"/>
    </source>
</evidence>
<comment type="caution">
    <text evidence="4">The sequence shown here is derived from an EMBL/GenBank/DDBJ whole genome shotgun (WGS) entry which is preliminary data.</text>
</comment>
<keyword evidence="5" id="KW-1185">Reference proteome</keyword>
<evidence type="ECO:0000256" key="2">
    <source>
        <dbReference type="ARBA" id="ARBA00022837"/>
    </source>
</evidence>
<dbReference type="Pfam" id="PF13499">
    <property type="entry name" value="EF-hand_7"/>
    <property type="match status" value="2"/>
</dbReference>
<dbReference type="InterPro" id="IPR018247">
    <property type="entry name" value="EF_Hand_1_Ca_BS"/>
</dbReference>
<organism evidence="4 5">
    <name type="scientific">Adineta ricciae</name>
    <name type="common">Rotifer</name>
    <dbReference type="NCBI Taxonomy" id="249248"/>
    <lineage>
        <taxon>Eukaryota</taxon>
        <taxon>Metazoa</taxon>
        <taxon>Spiralia</taxon>
        <taxon>Gnathifera</taxon>
        <taxon>Rotifera</taxon>
        <taxon>Eurotatoria</taxon>
        <taxon>Bdelloidea</taxon>
        <taxon>Adinetida</taxon>
        <taxon>Adinetidae</taxon>
        <taxon>Adineta</taxon>
    </lineage>
</organism>
<dbReference type="Gene3D" id="1.10.238.10">
    <property type="entry name" value="EF-hand"/>
    <property type="match status" value="2"/>
</dbReference>
<evidence type="ECO:0000313" key="5">
    <source>
        <dbReference type="Proteomes" id="UP000663828"/>
    </source>
</evidence>
<name>A0A814HW19_ADIRI</name>
<feature type="domain" description="EF-hand" evidence="3">
    <location>
        <begin position="25"/>
        <end position="60"/>
    </location>
</feature>
<gene>
    <name evidence="4" type="ORF">XAT740_LOCUS13910</name>
</gene>
<keyword evidence="1" id="KW-0677">Repeat</keyword>
<dbReference type="InterPro" id="IPR002048">
    <property type="entry name" value="EF_hand_dom"/>
</dbReference>